<comment type="similarity">
    <text evidence="7">Belongs to the TRAP transporter large permease family.</text>
</comment>
<dbReference type="GO" id="GO:0005886">
    <property type="term" value="C:plasma membrane"/>
    <property type="evidence" value="ECO:0007669"/>
    <property type="project" value="UniProtKB-SubCell"/>
</dbReference>
<keyword evidence="10" id="KW-1185">Reference proteome</keyword>
<dbReference type="InterPro" id="IPR004681">
    <property type="entry name" value="TRAP_DctM"/>
</dbReference>
<dbReference type="InterPro" id="IPR010656">
    <property type="entry name" value="DctM"/>
</dbReference>
<evidence type="ECO:0000313" key="10">
    <source>
        <dbReference type="Proteomes" id="UP000321389"/>
    </source>
</evidence>
<evidence type="ECO:0000256" key="7">
    <source>
        <dbReference type="RuleBase" id="RU369079"/>
    </source>
</evidence>
<accession>A0A5B8L4C0</accession>
<feature type="transmembrane region" description="Helical" evidence="7">
    <location>
        <begin position="171"/>
        <end position="201"/>
    </location>
</feature>
<keyword evidence="3 7" id="KW-0997">Cell inner membrane</keyword>
<name>A0A5B8L4C0_9HYPH</name>
<feature type="domain" description="TRAP C4-dicarboxylate transport system permease DctM subunit" evidence="8">
    <location>
        <begin position="11"/>
        <end position="428"/>
    </location>
</feature>
<evidence type="ECO:0000256" key="3">
    <source>
        <dbReference type="ARBA" id="ARBA00022519"/>
    </source>
</evidence>
<organism evidence="9 10">
    <name type="scientific">Nitratireductor mangrovi</name>
    <dbReference type="NCBI Taxonomy" id="2599600"/>
    <lineage>
        <taxon>Bacteria</taxon>
        <taxon>Pseudomonadati</taxon>
        <taxon>Pseudomonadota</taxon>
        <taxon>Alphaproteobacteria</taxon>
        <taxon>Hyphomicrobiales</taxon>
        <taxon>Phyllobacteriaceae</taxon>
        <taxon>Nitratireductor</taxon>
    </lineage>
</organism>
<evidence type="ECO:0000256" key="5">
    <source>
        <dbReference type="ARBA" id="ARBA00022989"/>
    </source>
</evidence>
<keyword evidence="6 7" id="KW-0472">Membrane</keyword>
<feature type="transmembrane region" description="Helical" evidence="7">
    <location>
        <begin position="403"/>
        <end position="428"/>
    </location>
</feature>
<keyword evidence="4 7" id="KW-0812">Transmembrane</keyword>
<keyword evidence="7" id="KW-0813">Transport</keyword>
<evidence type="ECO:0000256" key="1">
    <source>
        <dbReference type="ARBA" id="ARBA00004429"/>
    </source>
</evidence>
<feature type="transmembrane region" description="Helical" evidence="7">
    <location>
        <begin position="281"/>
        <end position="305"/>
    </location>
</feature>
<evidence type="ECO:0000259" key="8">
    <source>
        <dbReference type="Pfam" id="PF06808"/>
    </source>
</evidence>
<evidence type="ECO:0000256" key="6">
    <source>
        <dbReference type="ARBA" id="ARBA00023136"/>
    </source>
</evidence>
<evidence type="ECO:0000313" key="9">
    <source>
        <dbReference type="EMBL" id="QDZ02632.1"/>
    </source>
</evidence>
<reference evidence="9" key="1">
    <citation type="submission" date="2020-04" db="EMBL/GenBank/DDBJ databases">
        <title>Nitratireductor sp. nov. isolated from mangrove soil.</title>
        <authorList>
            <person name="Ye Y."/>
        </authorList>
    </citation>
    <scope>NUCLEOTIDE SEQUENCE</scope>
    <source>
        <strain evidence="9">SY7</strain>
    </source>
</reference>
<evidence type="ECO:0000256" key="2">
    <source>
        <dbReference type="ARBA" id="ARBA00022475"/>
    </source>
</evidence>
<dbReference type="EMBL" id="CP042301">
    <property type="protein sequence ID" value="QDZ02632.1"/>
    <property type="molecule type" value="Genomic_DNA"/>
</dbReference>
<dbReference type="Pfam" id="PF06808">
    <property type="entry name" value="DctM"/>
    <property type="match status" value="1"/>
</dbReference>
<dbReference type="RefSeq" id="WP_146301267.1">
    <property type="nucleotide sequence ID" value="NZ_CP042301.2"/>
</dbReference>
<comment type="subunit">
    <text evidence="7">The complex comprises the extracytoplasmic solute receptor protein and the two transmembrane proteins.</text>
</comment>
<comment type="subcellular location">
    <subcellularLocation>
        <location evidence="1 7">Cell inner membrane</location>
        <topology evidence="1 7">Multi-pass membrane protein</topology>
    </subcellularLocation>
</comment>
<feature type="transmembrane region" description="Helical" evidence="7">
    <location>
        <begin position="222"/>
        <end position="246"/>
    </location>
</feature>
<comment type="caution">
    <text evidence="7">Lacks conserved residue(s) required for the propagation of feature annotation.</text>
</comment>
<dbReference type="PIRSF" id="PIRSF006066">
    <property type="entry name" value="HI0050"/>
    <property type="match status" value="1"/>
</dbReference>
<feature type="transmembrane region" description="Helical" evidence="7">
    <location>
        <begin position="141"/>
        <end position="165"/>
    </location>
</feature>
<feature type="transmembrane region" description="Helical" evidence="7">
    <location>
        <begin position="62"/>
        <end position="81"/>
    </location>
</feature>
<comment type="function">
    <text evidence="7">Part of the tripartite ATP-independent periplasmic (TRAP) transport system.</text>
</comment>
<keyword evidence="2" id="KW-1003">Cell membrane</keyword>
<proteinExistence type="inferred from homology"/>
<sequence>MDWSLILLLMLGGLVALLAAGLPVAFAFIAVNLAGAFLILGGEIGLVQMARNSVQSITSFQLTPIPLFILMGEILFQTRVAHRAIDAVDRVVTRIPGRLSIVTVFAGTIFAALSGSTIANTAMLGSTLLPSMLKRGYHPTLAMGPIMASGAIAMLIPPSALAVLVGSLAGISIAGLLVAGILPALLLSAAFVAIIVVSSLLKPDLAPQDTLPPMSAWERWKPFVTHVLPLSGIFVVVIGSLLAGLATPTESAALGCIAAVIAGLGYRSLTVKNLSVAVMETVKLSVMILFIIAASQTFSQILSFSGATNGLISLIKTLDLSTVEILLGMILILLFLGCFVDQVSMLMVTVPVFVPLARAVGIDEMVLGVMYLLTMEIALLTPPFGLLLFVMQGVAPDWIRMRHIYAAVTPFVVVKLLVLVLVLMFPALGTWLPAQLGR</sequence>
<dbReference type="OrthoDB" id="7339120at2"/>
<keyword evidence="5 7" id="KW-1133">Transmembrane helix</keyword>
<feature type="transmembrane region" description="Helical" evidence="7">
    <location>
        <begin position="101"/>
        <end position="129"/>
    </location>
</feature>
<gene>
    <name evidence="9" type="ORF">FQ775_20915</name>
</gene>
<dbReference type="PANTHER" id="PTHR33362">
    <property type="entry name" value="SIALIC ACID TRAP TRANSPORTER PERMEASE PROTEIN SIAT-RELATED"/>
    <property type="match status" value="1"/>
</dbReference>
<feature type="transmembrane region" description="Helical" evidence="7">
    <location>
        <begin position="366"/>
        <end position="391"/>
    </location>
</feature>
<feature type="transmembrane region" description="Helical" evidence="7">
    <location>
        <begin position="325"/>
        <end position="354"/>
    </location>
</feature>
<dbReference type="AlphaFoldDB" id="A0A5B8L4C0"/>
<dbReference type="Proteomes" id="UP000321389">
    <property type="component" value="Chromosome"/>
</dbReference>
<dbReference type="GO" id="GO:0022857">
    <property type="term" value="F:transmembrane transporter activity"/>
    <property type="evidence" value="ECO:0007669"/>
    <property type="project" value="UniProtKB-UniRule"/>
</dbReference>
<dbReference type="KEGG" id="niy:FQ775_20915"/>
<dbReference type="NCBIfam" id="TIGR00786">
    <property type="entry name" value="dctM"/>
    <property type="match status" value="1"/>
</dbReference>
<protein>
    <recommendedName>
        <fullName evidence="7">TRAP transporter large permease protein</fullName>
    </recommendedName>
</protein>
<dbReference type="PANTHER" id="PTHR33362:SF5">
    <property type="entry name" value="C4-DICARBOXYLATE TRAP TRANSPORTER LARGE PERMEASE PROTEIN DCTM"/>
    <property type="match status" value="1"/>
</dbReference>
<feature type="transmembrane region" description="Helical" evidence="7">
    <location>
        <begin position="252"/>
        <end position="269"/>
    </location>
</feature>
<evidence type="ECO:0000256" key="4">
    <source>
        <dbReference type="ARBA" id="ARBA00022692"/>
    </source>
</evidence>